<reference evidence="2" key="2">
    <citation type="submission" date="2015-06" db="UniProtKB">
        <authorList>
            <consortium name="EnsemblMetazoa"/>
        </authorList>
    </citation>
    <scope>IDENTIFICATION</scope>
</reference>
<accession>T1GFH1</accession>
<evidence type="ECO:0000313" key="2">
    <source>
        <dbReference type="EnsemblMetazoa" id="MESCA002113-PA"/>
    </source>
</evidence>
<proteinExistence type="predicted"/>
<feature type="region of interest" description="Disordered" evidence="1">
    <location>
        <begin position="43"/>
        <end position="66"/>
    </location>
</feature>
<dbReference type="EMBL" id="CAQQ02392891">
    <property type="status" value="NOT_ANNOTATED_CDS"/>
    <property type="molecule type" value="Genomic_DNA"/>
</dbReference>
<dbReference type="HOGENOM" id="CLU_2029341_0_0_1"/>
<evidence type="ECO:0000256" key="1">
    <source>
        <dbReference type="SAM" id="MobiDB-lite"/>
    </source>
</evidence>
<dbReference type="EnsemblMetazoa" id="MESCA002113-RA">
    <property type="protein sequence ID" value="MESCA002113-PA"/>
    <property type="gene ID" value="MESCA002113"/>
</dbReference>
<dbReference type="EMBL" id="CAQQ02392892">
    <property type="status" value="NOT_ANNOTATED_CDS"/>
    <property type="molecule type" value="Genomic_DNA"/>
</dbReference>
<organism evidence="2 3">
    <name type="scientific">Megaselia scalaris</name>
    <name type="common">Humpbacked fly</name>
    <name type="synonym">Phora scalaris</name>
    <dbReference type="NCBI Taxonomy" id="36166"/>
    <lineage>
        <taxon>Eukaryota</taxon>
        <taxon>Metazoa</taxon>
        <taxon>Ecdysozoa</taxon>
        <taxon>Arthropoda</taxon>
        <taxon>Hexapoda</taxon>
        <taxon>Insecta</taxon>
        <taxon>Pterygota</taxon>
        <taxon>Neoptera</taxon>
        <taxon>Endopterygota</taxon>
        <taxon>Diptera</taxon>
        <taxon>Brachycera</taxon>
        <taxon>Muscomorpha</taxon>
        <taxon>Platypezoidea</taxon>
        <taxon>Phoridae</taxon>
        <taxon>Megaseliini</taxon>
        <taxon>Megaselia</taxon>
    </lineage>
</organism>
<name>T1GFH1_MEGSC</name>
<dbReference type="Proteomes" id="UP000015102">
    <property type="component" value="Unassembled WGS sequence"/>
</dbReference>
<reference evidence="3" key="1">
    <citation type="submission" date="2013-02" db="EMBL/GenBank/DDBJ databases">
        <authorList>
            <person name="Hughes D."/>
        </authorList>
    </citation>
    <scope>NUCLEOTIDE SEQUENCE</scope>
    <source>
        <strain>Durham</strain>
        <strain evidence="3">NC isolate 2 -- Noor lab</strain>
    </source>
</reference>
<keyword evidence="3" id="KW-1185">Reference proteome</keyword>
<protein>
    <submittedName>
        <fullName evidence="2">Uncharacterized protein</fullName>
    </submittedName>
</protein>
<dbReference type="AlphaFoldDB" id="T1GFH1"/>
<sequence length="122" mass="13785">MDKVKNLGEQVDVSVIYSKKLDGYLTMLFIKLFENLHSIPKEEETDDIADDPQNPANNSMSPRESGEGSLIVSFIFGILRGIWFRNVLKISFSLSWIRFSEFCSIARKMPSGSAGLMAQNYL</sequence>
<evidence type="ECO:0000313" key="3">
    <source>
        <dbReference type="Proteomes" id="UP000015102"/>
    </source>
</evidence>